<dbReference type="Proteomes" id="UP000192342">
    <property type="component" value="Unassembled WGS sequence"/>
</dbReference>
<keyword evidence="1" id="KW-1133">Transmembrane helix</keyword>
<name>A0A1Y1SFZ7_9GAMM</name>
<evidence type="ECO:0000259" key="2">
    <source>
        <dbReference type="Pfam" id="PF14400"/>
    </source>
</evidence>
<organism evidence="4 5">
    <name type="scientific">Oceanococcus atlanticus</name>
    <dbReference type="NCBI Taxonomy" id="1317117"/>
    <lineage>
        <taxon>Bacteria</taxon>
        <taxon>Pseudomonadati</taxon>
        <taxon>Pseudomonadota</taxon>
        <taxon>Gammaproteobacteria</taxon>
        <taxon>Chromatiales</taxon>
        <taxon>Oceanococcaceae</taxon>
        <taxon>Oceanococcus</taxon>
    </lineage>
</organism>
<dbReference type="InterPro" id="IPR025838">
    <property type="entry name" value="Transglut_i_TM"/>
</dbReference>
<dbReference type="AlphaFoldDB" id="A0A1Y1SFZ7"/>
<keyword evidence="1" id="KW-0472">Membrane</keyword>
<evidence type="ECO:0008006" key="6">
    <source>
        <dbReference type="Google" id="ProtNLM"/>
    </source>
</evidence>
<evidence type="ECO:0000259" key="3">
    <source>
        <dbReference type="Pfam" id="PF14402"/>
    </source>
</evidence>
<dbReference type="RefSeq" id="WP_083558928.1">
    <property type="nucleotide sequence ID" value="NZ_AQQV01000001.1"/>
</dbReference>
<feature type="transmembrane region" description="Helical" evidence="1">
    <location>
        <begin position="408"/>
        <end position="424"/>
    </location>
</feature>
<evidence type="ECO:0000256" key="1">
    <source>
        <dbReference type="SAM" id="Phobius"/>
    </source>
</evidence>
<dbReference type="InterPro" id="IPR025840">
    <property type="entry name" value="7TM_transglut"/>
</dbReference>
<evidence type="ECO:0000313" key="4">
    <source>
        <dbReference type="EMBL" id="ORE88271.1"/>
    </source>
</evidence>
<keyword evidence="5" id="KW-1185">Reference proteome</keyword>
<dbReference type="Pfam" id="PF14400">
    <property type="entry name" value="Transglut_i_TM"/>
    <property type="match status" value="1"/>
</dbReference>
<sequence length="504" mass="56238">MKAPRVWLLAALLASVGIGLCVYKWKVLHIPITPGSHTAVWTVEARASFESHGKVKAQLELPSATPGFEILDENFVSRDFGLVLEETRAQRHALWSIRRANGPQTLYYRLSVNPLEPVKSRAGPFPGYPAKPDYPELYRTAIEALLSNVRAQSADIASFTRQLIHKLSTDQSDPTVALLRNESGPGGADWVRQLIHVLAGARIPARIVWGLELRHGALDARLQPWLEVHNEQEWLPFDPITGEQGYPENFLLWKAGPQAALEVDGGSLPDLRFSIRRGLKETLQLARHSDSNLVSFSLLGLPLYVQNVYTILLMVPLGAFLVVMLRNLIGVKTFGTFMPVLIAMSFRETQLIWGVTLFTVLVALGLALRFVLEHLKLLLVPRLAAVLIIVILLMLGISIASYRLGFDHGLSVALFPMVILAMTIERMSIVWEEHGAYEAVIQGMGSLLVAIMAYLVMNIGQLQYMVGLFPELLLVVLAATLLMGRYTGYRLTELWRFRSVWMKP</sequence>
<dbReference type="InterPro" id="IPR038765">
    <property type="entry name" value="Papain-like_cys_pep_sf"/>
</dbReference>
<dbReference type="STRING" id="1317117.ATO7_00310"/>
<feature type="transmembrane region" description="Helical" evidence="1">
    <location>
        <begin position="303"/>
        <end position="322"/>
    </location>
</feature>
<evidence type="ECO:0000313" key="5">
    <source>
        <dbReference type="Proteomes" id="UP000192342"/>
    </source>
</evidence>
<proteinExistence type="predicted"/>
<accession>A0A1Y1SFZ7</accession>
<dbReference type="OrthoDB" id="253840at2"/>
<dbReference type="SUPFAM" id="SSF54001">
    <property type="entry name" value="Cysteine proteinases"/>
    <property type="match status" value="1"/>
</dbReference>
<protein>
    <recommendedName>
        <fullName evidence="6">Inactive transglutaminase fused to 7 transmembrane helices</fullName>
    </recommendedName>
</protein>
<feature type="transmembrane region" description="Helical" evidence="1">
    <location>
        <begin position="383"/>
        <end position="402"/>
    </location>
</feature>
<keyword evidence="1" id="KW-0812">Transmembrane</keyword>
<dbReference type="Pfam" id="PF14402">
    <property type="entry name" value="7TM_transglut"/>
    <property type="match status" value="1"/>
</dbReference>
<reference evidence="4 5" key="1">
    <citation type="submission" date="2013-04" db="EMBL/GenBank/DDBJ databases">
        <title>Oceanococcus atlanticus 22II-S10r2 Genome Sequencing.</title>
        <authorList>
            <person name="Lai Q."/>
            <person name="Li G."/>
            <person name="Shao Z."/>
        </authorList>
    </citation>
    <scope>NUCLEOTIDE SEQUENCE [LARGE SCALE GENOMIC DNA]</scope>
    <source>
        <strain evidence="4 5">22II-S10r2</strain>
    </source>
</reference>
<feature type="domain" description="Inactive transglutaminase fused to 7 transmembrane helices" evidence="2">
    <location>
        <begin position="23"/>
        <end position="182"/>
    </location>
</feature>
<comment type="caution">
    <text evidence="4">The sequence shown here is derived from an EMBL/GenBank/DDBJ whole genome shotgun (WGS) entry which is preliminary data.</text>
</comment>
<feature type="domain" description="7 transmembrane helices usually fused to an inactive transglutaminase" evidence="3">
    <location>
        <begin position="259"/>
        <end position="500"/>
    </location>
</feature>
<gene>
    <name evidence="4" type="ORF">ATO7_00310</name>
</gene>
<feature type="transmembrane region" description="Helical" evidence="1">
    <location>
        <begin position="436"/>
        <end position="456"/>
    </location>
</feature>
<dbReference type="EMBL" id="AQQV01000001">
    <property type="protein sequence ID" value="ORE88271.1"/>
    <property type="molecule type" value="Genomic_DNA"/>
</dbReference>
<feature type="transmembrane region" description="Helical" evidence="1">
    <location>
        <begin position="352"/>
        <end position="371"/>
    </location>
</feature>
<feature type="transmembrane region" description="Helical" evidence="1">
    <location>
        <begin position="462"/>
        <end position="482"/>
    </location>
</feature>